<evidence type="ECO:0000256" key="7">
    <source>
        <dbReference type="ARBA" id="ARBA00023065"/>
    </source>
</evidence>
<feature type="transmembrane region" description="Helical" evidence="10">
    <location>
        <begin position="118"/>
        <end position="139"/>
    </location>
</feature>
<feature type="compositionally biased region" description="Polar residues" evidence="9">
    <location>
        <begin position="465"/>
        <end position="475"/>
    </location>
</feature>
<feature type="transmembrane region" description="Helical" evidence="10">
    <location>
        <begin position="151"/>
        <end position="178"/>
    </location>
</feature>
<evidence type="ECO:0000256" key="2">
    <source>
        <dbReference type="ARBA" id="ARBA00022448"/>
    </source>
</evidence>
<dbReference type="PANTHER" id="PTHR31503">
    <property type="entry name" value="VACUOLAR CALCIUM ION TRANSPORTER"/>
    <property type="match status" value="1"/>
</dbReference>
<dbReference type="InterPro" id="IPR002048">
    <property type="entry name" value="EF_hand_dom"/>
</dbReference>
<proteinExistence type="predicted"/>
<dbReference type="InterPro" id="IPR011992">
    <property type="entry name" value="EF-hand-dom_pair"/>
</dbReference>
<feature type="transmembrane region" description="Helical" evidence="10">
    <location>
        <begin position="542"/>
        <end position="563"/>
    </location>
</feature>
<dbReference type="GO" id="GO:0016020">
    <property type="term" value="C:membrane"/>
    <property type="evidence" value="ECO:0007669"/>
    <property type="project" value="InterPro"/>
</dbReference>
<dbReference type="Pfam" id="PF01699">
    <property type="entry name" value="Na_Ca_ex"/>
    <property type="match status" value="1"/>
</dbReference>
<feature type="transmembrane region" description="Helical" evidence="10">
    <location>
        <begin position="12"/>
        <end position="32"/>
    </location>
</feature>
<feature type="transmembrane region" description="Helical" evidence="10">
    <location>
        <begin position="72"/>
        <end position="97"/>
    </location>
</feature>
<keyword evidence="2" id="KW-0813">Transport</keyword>
<evidence type="ECO:0000313" key="12">
    <source>
        <dbReference type="EMBL" id="CAI9303758.1"/>
    </source>
</evidence>
<feature type="domain" description="EF-hand" evidence="11">
    <location>
        <begin position="416"/>
        <end position="451"/>
    </location>
</feature>
<dbReference type="GO" id="GO:0005509">
    <property type="term" value="F:calcium ion binding"/>
    <property type="evidence" value="ECO:0007669"/>
    <property type="project" value="InterPro"/>
</dbReference>
<dbReference type="SUPFAM" id="SSF47473">
    <property type="entry name" value="EF-hand"/>
    <property type="match status" value="1"/>
</dbReference>
<feature type="compositionally biased region" description="Basic and acidic residues" evidence="9">
    <location>
        <begin position="476"/>
        <end position="488"/>
    </location>
</feature>
<dbReference type="AlphaFoldDB" id="A0AA36A3G4"/>
<comment type="subcellular location">
    <subcellularLocation>
        <location evidence="1">Endomembrane system</location>
        <topology evidence="1">Multi-pass membrane protein</topology>
    </subcellularLocation>
</comment>
<dbReference type="EMBL" id="OX465085">
    <property type="protein sequence ID" value="CAI9303758.1"/>
    <property type="molecule type" value="Genomic_DNA"/>
</dbReference>
<feature type="transmembrane region" description="Helical" evidence="10">
    <location>
        <begin position="508"/>
        <end position="527"/>
    </location>
</feature>
<evidence type="ECO:0000259" key="11">
    <source>
        <dbReference type="PROSITE" id="PS50222"/>
    </source>
</evidence>
<keyword evidence="5" id="KW-0106">Calcium</keyword>
<feature type="transmembrane region" description="Helical" evidence="10">
    <location>
        <begin position="229"/>
        <end position="248"/>
    </location>
</feature>
<name>A0AA36A3G4_LACSI</name>
<keyword evidence="13" id="KW-1185">Reference proteome</keyword>
<keyword evidence="7" id="KW-0406">Ion transport</keyword>
<keyword evidence="6 10" id="KW-1133">Transmembrane helix</keyword>
<gene>
    <name evidence="12" type="ORF">LSALG_LOCUS42175</name>
</gene>
<feature type="domain" description="EF-hand" evidence="11">
    <location>
        <begin position="377"/>
        <end position="412"/>
    </location>
</feature>
<evidence type="ECO:0000256" key="9">
    <source>
        <dbReference type="SAM" id="MobiDB-lite"/>
    </source>
</evidence>
<organism evidence="12 13">
    <name type="scientific">Lactuca saligna</name>
    <name type="common">Willowleaf lettuce</name>
    <dbReference type="NCBI Taxonomy" id="75948"/>
    <lineage>
        <taxon>Eukaryota</taxon>
        <taxon>Viridiplantae</taxon>
        <taxon>Streptophyta</taxon>
        <taxon>Embryophyta</taxon>
        <taxon>Tracheophyta</taxon>
        <taxon>Spermatophyta</taxon>
        <taxon>Magnoliopsida</taxon>
        <taxon>eudicotyledons</taxon>
        <taxon>Gunneridae</taxon>
        <taxon>Pentapetalae</taxon>
        <taxon>asterids</taxon>
        <taxon>campanulids</taxon>
        <taxon>Asterales</taxon>
        <taxon>Asteraceae</taxon>
        <taxon>Cichorioideae</taxon>
        <taxon>Cichorieae</taxon>
        <taxon>Lactucinae</taxon>
        <taxon>Lactuca</taxon>
    </lineage>
</organism>
<dbReference type="InterPro" id="IPR018247">
    <property type="entry name" value="EF_Hand_1_Ca_BS"/>
</dbReference>
<dbReference type="GO" id="GO:0006874">
    <property type="term" value="P:intracellular calcium ion homeostasis"/>
    <property type="evidence" value="ECO:0007669"/>
    <property type="project" value="TreeGrafter"/>
</dbReference>
<dbReference type="PROSITE" id="PS00018">
    <property type="entry name" value="EF_HAND_1"/>
    <property type="match status" value="2"/>
</dbReference>
<protein>
    <recommendedName>
        <fullName evidence="11">EF-hand domain-containing protein</fullName>
    </recommendedName>
</protein>
<feature type="transmembrane region" description="Helical" evidence="10">
    <location>
        <begin position="584"/>
        <end position="602"/>
    </location>
</feature>
<reference evidence="12" key="1">
    <citation type="submission" date="2023-04" db="EMBL/GenBank/DDBJ databases">
        <authorList>
            <person name="Vijverberg K."/>
            <person name="Xiong W."/>
            <person name="Schranz E."/>
        </authorList>
    </citation>
    <scope>NUCLEOTIDE SEQUENCE</scope>
</reference>
<evidence type="ECO:0000256" key="6">
    <source>
        <dbReference type="ARBA" id="ARBA00022989"/>
    </source>
</evidence>
<dbReference type="GO" id="GO:0015369">
    <property type="term" value="F:calcium:proton antiporter activity"/>
    <property type="evidence" value="ECO:0007669"/>
    <property type="project" value="TreeGrafter"/>
</dbReference>
<evidence type="ECO:0000256" key="5">
    <source>
        <dbReference type="ARBA" id="ARBA00022837"/>
    </source>
</evidence>
<keyword evidence="3" id="KW-0050">Antiport</keyword>
<feature type="region of interest" description="Disordered" evidence="9">
    <location>
        <begin position="460"/>
        <end position="488"/>
    </location>
</feature>
<feature type="transmembrane region" description="Helical" evidence="10">
    <location>
        <begin position="199"/>
        <end position="223"/>
    </location>
</feature>
<evidence type="ECO:0000256" key="10">
    <source>
        <dbReference type="SAM" id="Phobius"/>
    </source>
</evidence>
<evidence type="ECO:0000256" key="8">
    <source>
        <dbReference type="ARBA" id="ARBA00023136"/>
    </source>
</evidence>
<dbReference type="Proteomes" id="UP001177003">
    <property type="component" value="Chromosome 9"/>
</dbReference>
<evidence type="ECO:0000256" key="3">
    <source>
        <dbReference type="ARBA" id="ARBA00022449"/>
    </source>
</evidence>
<dbReference type="PROSITE" id="PS50222">
    <property type="entry name" value="EF_HAND_2"/>
    <property type="match status" value="2"/>
</dbReference>
<evidence type="ECO:0000256" key="4">
    <source>
        <dbReference type="ARBA" id="ARBA00022692"/>
    </source>
</evidence>
<dbReference type="GO" id="GO:0012505">
    <property type="term" value="C:endomembrane system"/>
    <property type="evidence" value="ECO:0007669"/>
    <property type="project" value="UniProtKB-SubCell"/>
</dbReference>
<evidence type="ECO:0000313" key="13">
    <source>
        <dbReference type="Proteomes" id="UP001177003"/>
    </source>
</evidence>
<keyword evidence="8 10" id="KW-0472">Membrane</keyword>
<dbReference type="CDD" id="cd00051">
    <property type="entry name" value="EFh"/>
    <property type="match status" value="1"/>
</dbReference>
<dbReference type="InterPro" id="IPR004713">
    <property type="entry name" value="CaH_exchang"/>
</dbReference>
<dbReference type="SMART" id="SM00054">
    <property type="entry name" value="EFh"/>
    <property type="match status" value="2"/>
</dbReference>
<dbReference type="Gene3D" id="1.10.238.10">
    <property type="entry name" value="EF-hand"/>
    <property type="match status" value="1"/>
</dbReference>
<evidence type="ECO:0000256" key="1">
    <source>
        <dbReference type="ARBA" id="ARBA00004127"/>
    </source>
</evidence>
<dbReference type="PANTHER" id="PTHR31503:SF91">
    <property type="entry name" value="SODIUM_CALCIUM EXCHANGER MEMBRANE REGION, EF-HAND DOMAIN PAIR-RELATED"/>
    <property type="match status" value="1"/>
</dbReference>
<sequence>MTSVTIFEMVKVFPRITSYLVFILFLLAWNVAGRHLHYELFDGVSDGVAQEHKPESFLHLKGQDSSEEHCELMYGFLPCSSNIPSHIFLIVIYEYLLYHGESYAGGDGRIFRVLGKNFYVAMFSQLLDSLPESLILLATGLTTSKQKAQDYVVTGAGLLAGSSILLLTLLWGVCFICARTKSVKSQGGVVTDVETKYHAKVMFFSLIPFVVILIPSVFGLGYSSEGYKIVLLVSLFVSLICLFSYFFYQSYDSRIQKRRLEYAEVERKVEMHVPFYEVQALMLDREKHLMIKQKEMEKWLKDSQPNVAKSMTRDEFYDKFEKWIDETRQLMDDPYSMDKSGTEYNQVAELLLEDKNKLMELISHVFGEKMFMENGALDESSIDRFFECIDDDQNKSITRSELKNYFMEQNSDEILIDEEMAEIIMRHLDIDKSGEIDQEEFKSGITKWLKQIDLVDSHNKEKQSEYNNQVGNINHNQEEDSQSHDNNKKIDKFHRGEAKAKAEEKFKAIALLLVGIIMLTILAEPLVESVRKFSESLNIEPFYVSFILVPLATNARTAIAAIRAASQKRHLTTSLTFSEIYHKVFMNNILGLFVLVSVIYFRGLTWHFSAEILVVVVVCIIMGILTSFKSKFPNWTLFIAFPLYPLSLVMVYFVADTFQFT</sequence>
<keyword evidence="4 10" id="KW-0812">Transmembrane</keyword>
<dbReference type="InterPro" id="IPR004837">
    <property type="entry name" value="NaCa_Exmemb"/>
</dbReference>
<feature type="transmembrane region" description="Helical" evidence="10">
    <location>
        <begin position="635"/>
        <end position="655"/>
    </location>
</feature>
<feature type="transmembrane region" description="Helical" evidence="10">
    <location>
        <begin position="608"/>
        <end position="628"/>
    </location>
</feature>
<accession>A0AA36A3G4</accession>